<evidence type="ECO:0000256" key="2">
    <source>
        <dbReference type="ARBA" id="ARBA00022448"/>
    </source>
</evidence>
<organism evidence="10 11">
    <name type="scientific">Andreesenia angusta</name>
    <dbReference type="NCBI Taxonomy" id="39480"/>
    <lineage>
        <taxon>Bacteria</taxon>
        <taxon>Bacillati</taxon>
        <taxon>Bacillota</taxon>
        <taxon>Tissierellia</taxon>
        <taxon>Tissierellales</taxon>
        <taxon>Gottschalkiaceae</taxon>
        <taxon>Andreesenia</taxon>
    </lineage>
</organism>
<dbReference type="OrthoDB" id="57323at2"/>
<keyword evidence="4" id="KW-0997">Cell inner membrane</keyword>
<dbReference type="InterPro" id="IPR000515">
    <property type="entry name" value="MetI-like"/>
</dbReference>
<keyword evidence="2 8" id="KW-0813">Transport</keyword>
<evidence type="ECO:0000256" key="7">
    <source>
        <dbReference type="ARBA" id="ARBA00023136"/>
    </source>
</evidence>
<name>A0A1S1V778_9FIRM</name>
<dbReference type="Pfam" id="PF00528">
    <property type="entry name" value="BPD_transp_1"/>
    <property type="match status" value="1"/>
</dbReference>
<dbReference type="PANTHER" id="PTHR43357:SF4">
    <property type="entry name" value="INNER MEMBRANE ABC TRANSPORTER PERMEASE PROTEIN YDCV"/>
    <property type="match status" value="1"/>
</dbReference>
<evidence type="ECO:0000313" key="11">
    <source>
        <dbReference type="Proteomes" id="UP000180254"/>
    </source>
</evidence>
<feature type="transmembrane region" description="Helical" evidence="8">
    <location>
        <begin position="234"/>
        <end position="252"/>
    </location>
</feature>
<dbReference type="GO" id="GO:0005886">
    <property type="term" value="C:plasma membrane"/>
    <property type="evidence" value="ECO:0007669"/>
    <property type="project" value="UniProtKB-SubCell"/>
</dbReference>
<evidence type="ECO:0000256" key="5">
    <source>
        <dbReference type="ARBA" id="ARBA00022692"/>
    </source>
</evidence>
<sequence>MRKNTAWSGVWAKLTVLAFIAPLATVVLWSVAKSWPWPELLPTEYSTRGLSHVFRPSSGAVKSLVTSFKLSAVVTFLSLVASVLAGKSLGIYEFRGKRVVKLLSIAPIIVPSMAVAMGIHSVFIKLGLSNTFAGVVLVHMITTIPYGIRIFTDIFEITGERLEDQARVLGAGPFKAFIYITLPVISPGIASAGSLMFIVSFSQYFLTFLIGGGNLVTYPMMMVPYIQSGDRSMASAYSLVFVVVTLVILFAIEKGVKLYYGDKDKFYF</sequence>
<feature type="transmembrane region" description="Helical" evidence="8">
    <location>
        <begin position="176"/>
        <end position="198"/>
    </location>
</feature>
<evidence type="ECO:0000256" key="1">
    <source>
        <dbReference type="ARBA" id="ARBA00004429"/>
    </source>
</evidence>
<dbReference type="InterPro" id="IPR035906">
    <property type="entry name" value="MetI-like_sf"/>
</dbReference>
<comment type="similarity">
    <text evidence="8">Belongs to the binding-protein-dependent transport system permease family.</text>
</comment>
<evidence type="ECO:0000259" key="9">
    <source>
        <dbReference type="PROSITE" id="PS50928"/>
    </source>
</evidence>
<keyword evidence="11" id="KW-1185">Reference proteome</keyword>
<feature type="transmembrane region" description="Helical" evidence="8">
    <location>
        <begin position="204"/>
        <end position="222"/>
    </location>
</feature>
<dbReference type="CDD" id="cd06261">
    <property type="entry name" value="TM_PBP2"/>
    <property type="match status" value="1"/>
</dbReference>
<feature type="transmembrane region" description="Helical" evidence="8">
    <location>
        <begin position="102"/>
        <end position="126"/>
    </location>
</feature>
<dbReference type="EMBL" id="MKIE01000004">
    <property type="protein sequence ID" value="OHW62354.1"/>
    <property type="molecule type" value="Genomic_DNA"/>
</dbReference>
<evidence type="ECO:0000256" key="3">
    <source>
        <dbReference type="ARBA" id="ARBA00022475"/>
    </source>
</evidence>
<evidence type="ECO:0000256" key="6">
    <source>
        <dbReference type="ARBA" id="ARBA00022989"/>
    </source>
</evidence>
<dbReference type="AlphaFoldDB" id="A0A1S1V778"/>
<feature type="transmembrane region" description="Helical" evidence="8">
    <location>
        <begin position="70"/>
        <end position="90"/>
    </location>
</feature>
<keyword evidence="6 8" id="KW-1133">Transmembrane helix</keyword>
<keyword evidence="3" id="KW-1003">Cell membrane</keyword>
<dbReference type="STRING" id="39480.EUAN_14250"/>
<reference evidence="10 11" key="1">
    <citation type="submission" date="2016-09" db="EMBL/GenBank/DDBJ databases">
        <title>Genome sequence of Eubacterium angustum.</title>
        <authorList>
            <person name="Poehlein A."/>
            <person name="Daniel R."/>
        </authorList>
    </citation>
    <scope>NUCLEOTIDE SEQUENCE [LARGE SCALE GENOMIC DNA]</scope>
    <source>
        <strain evidence="10 11">DSM 1989</strain>
    </source>
</reference>
<feature type="transmembrane region" description="Helical" evidence="8">
    <location>
        <begin position="12"/>
        <end position="32"/>
    </location>
</feature>
<keyword evidence="5 8" id="KW-0812">Transmembrane</keyword>
<protein>
    <submittedName>
        <fullName evidence="10">Putative 2-aminoethylphosphonate transport system permease protein PhnV</fullName>
    </submittedName>
</protein>
<dbReference type="PANTHER" id="PTHR43357">
    <property type="entry name" value="INNER MEMBRANE ABC TRANSPORTER PERMEASE PROTEIN YDCV"/>
    <property type="match status" value="1"/>
</dbReference>
<evidence type="ECO:0000256" key="8">
    <source>
        <dbReference type="RuleBase" id="RU363032"/>
    </source>
</evidence>
<feature type="domain" description="ABC transmembrane type-1" evidence="9">
    <location>
        <begin position="64"/>
        <end position="252"/>
    </location>
</feature>
<evidence type="ECO:0000313" key="10">
    <source>
        <dbReference type="EMBL" id="OHW62354.1"/>
    </source>
</evidence>
<keyword evidence="7 8" id="KW-0472">Membrane</keyword>
<comment type="subcellular location">
    <subcellularLocation>
        <location evidence="1">Cell inner membrane</location>
        <topology evidence="1">Multi-pass membrane protein</topology>
    </subcellularLocation>
    <subcellularLocation>
        <location evidence="8">Cell membrane</location>
        <topology evidence="8">Multi-pass membrane protein</topology>
    </subcellularLocation>
</comment>
<dbReference type="RefSeq" id="WP_071063077.1">
    <property type="nucleotide sequence ID" value="NZ_MKIE01000004.1"/>
</dbReference>
<dbReference type="Gene3D" id="1.10.3720.10">
    <property type="entry name" value="MetI-like"/>
    <property type="match status" value="1"/>
</dbReference>
<dbReference type="Proteomes" id="UP000180254">
    <property type="component" value="Unassembled WGS sequence"/>
</dbReference>
<accession>A0A1S1V778</accession>
<dbReference type="PROSITE" id="PS50928">
    <property type="entry name" value="ABC_TM1"/>
    <property type="match status" value="1"/>
</dbReference>
<gene>
    <name evidence="10" type="primary">phnV</name>
    <name evidence="10" type="ORF">EUAN_14250</name>
</gene>
<proteinExistence type="inferred from homology"/>
<comment type="caution">
    <text evidence="10">The sequence shown here is derived from an EMBL/GenBank/DDBJ whole genome shotgun (WGS) entry which is preliminary data.</text>
</comment>
<dbReference type="GO" id="GO:0055085">
    <property type="term" value="P:transmembrane transport"/>
    <property type="evidence" value="ECO:0007669"/>
    <property type="project" value="InterPro"/>
</dbReference>
<evidence type="ECO:0000256" key="4">
    <source>
        <dbReference type="ARBA" id="ARBA00022519"/>
    </source>
</evidence>
<feature type="transmembrane region" description="Helical" evidence="8">
    <location>
        <begin position="132"/>
        <end position="155"/>
    </location>
</feature>
<dbReference type="SUPFAM" id="SSF161098">
    <property type="entry name" value="MetI-like"/>
    <property type="match status" value="1"/>
</dbReference>